<dbReference type="PRINTS" id="PR00864">
    <property type="entry name" value="PREPILNPTASE"/>
</dbReference>
<evidence type="ECO:0000256" key="5">
    <source>
        <dbReference type="ARBA" id="ARBA00022692"/>
    </source>
</evidence>
<evidence type="ECO:0000256" key="1">
    <source>
        <dbReference type="ARBA" id="ARBA00004429"/>
    </source>
</evidence>
<keyword evidence="9" id="KW-0645">Protease</keyword>
<dbReference type="AlphaFoldDB" id="A0AAF0ZBL4"/>
<dbReference type="KEGG" id="sbil:SANBI_001727"/>
<dbReference type="GO" id="GO:0005886">
    <property type="term" value="C:plasma membrane"/>
    <property type="evidence" value="ECO:0007669"/>
    <property type="project" value="UniProtKB-SubCell"/>
</dbReference>
<keyword evidence="5 9" id="KW-0812">Transmembrane</keyword>
<dbReference type="Pfam" id="PF01478">
    <property type="entry name" value="Peptidase_A24"/>
    <property type="match status" value="1"/>
</dbReference>
<dbReference type="EC" id="3.4.23.43" evidence="9"/>
<evidence type="ECO:0000256" key="6">
    <source>
        <dbReference type="ARBA" id="ARBA00022989"/>
    </source>
</evidence>
<dbReference type="GO" id="GO:0004190">
    <property type="term" value="F:aspartic-type endopeptidase activity"/>
    <property type="evidence" value="ECO:0007669"/>
    <property type="project" value="UniProtKB-EC"/>
</dbReference>
<name>A0AAF0ZBL4_9MICO</name>
<evidence type="ECO:0000256" key="9">
    <source>
        <dbReference type="RuleBase" id="RU003794"/>
    </source>
</evidence>
<feature type="transmembrane region" description="Helical" evidence="10">
    <location>
        <begin position="70"/>
        <end position="91"/>
    </location>
</feature>
<evidence type="ECO:0000256" key="10">
    <source>
        <dbReference type="SAM" id="Phobius"/>
    </source>
</evidence>
<keyword evidence="3" id="KW-1003">Cell membrane</keyword>
<feature type="transmembrane region" description="Helical" evidence="10">
    <location>
        <begin position="147"/>
        <end position="170"/>
    </location>
</feature>
<evidence type="ECO:0000256" key="8">
    <source>
        <dbReference type="RuleBase" id="RU003793"/>
    </source>
</evidence>
<dbReference type="RefSeq" id="WP_319160832.1">
    <property type="nucleotide sequence ID" value="NZ_CP138359.1"/>
</dbReference>
<keyword evidence="14" id="KW-1185">Reference proteome</keyword>
<keyword evidence="9" id="KW-0808">Transferase</keyword>
<evidence type="ECO:0000256" key="4">
    <source>
        <dbReference type="ARBA" id="ARBA00022519"/>
    </source>
</evidence>
<keyword evidence="4" id="KW-0997">Cell inner membrane</keyword>
<evidence type="ECO:0000256" key="3">
    <source>
        <dbReference type="ARBA" id="ARBA00022475"/>
    </source>
</evidence>
<evidence type="ECO:0000313" key="14">
    <source>
        <dbReference type="Proteomes" id="UP001304340"/>
    </source>
</evidence>
<dbReference type="Proteomes" id="UP001304340">
    <property type="component" value="Chromosome"/>
</dbReference>
<feature type="domain" description="Prepilin type IV endopeptidase peptidase" evidence="11">
    <location>
        <begin position="103"/>
        <end position="212"/>
    </location>
</feature>
<feature type="transmembrane region" description="Helical" evidence="10">
    <location>
        <begin position="190"/>
        <end position="217"/>
    </location>
</feature>
<dbReference type="EC" id="2.1.1.-" evidence="9"/>
<dbReference type="InterPro" id="IPR010627">
    <property type="entry name" value="Prepilin_pept_A24_N"/>
</dbReference>
<proteinExistence type="inferred from homology"/>
<dbReference type="EMBL" id="CP138359">
    <property type="protein sequence ID" value="WPF84011.1"/>
    <property type="molecule type" value="Genomic_DNA"/>
</dbReference>
<dbReference type="Pfam" id="PF06750">
    <property type="entry name" value="A24_N_bact"/>
    <property type="match status" value="1"/>
</dbReference>
<dbReference type="PANTHER" id="PTHR30487">
    <property type="entry name" value="TYPE 4 PREPILIN-LIKE PROTEINS LEADER PEPTIDE-PROCESSING ENZYME"/>
    <property type="match status" value="1"/>
</dbReference>
<organism evidence="13 14">
    <name type="scientific">Sanguibacter biliveldensis</name>
    <dbReference type="NCBI Taxonomy" id="3030830"/>
    <lineage>
        <taxon>Bacteria</taxon>
        <taxon>Bacillati</taxon>
        <taxon>Actinomycetota</taxon>
        <taxon>Actinomycetes</taxon>
        <taxon>Micrococcales</taxon>
        <taxon>Sanguibacteraceae</taxon>
        <taxon>Sanguibacter</taxon>
    </lineage>
</organism>
<evidence type="ECO:0000256" key="2">
    <source>
        <dbReference type="ARBA" id="ARBA00005801"/>
    </source>
</evidence>
<comment type="function">
    <text evidence="9">Plays an essential role in type IV pili and type II pseudopili formation by proteolytically removing the leader sequence from substrate proteins and subsequently monomethylating the alpha-amino group of the newly exposed N-terminal phenylalanine.</text>
</comment>
<keyword evidence="7 10" id="KW-0472">Membrane</keyword>
<evidence type="ECO:0000259" key="11">
    <source>
        <dbReference type="Pfam" id="PF01478"/>
    </source>
</evidence>
<gene>
    <name evidence="13" type="ORF">SANBI_001727</name>
</gene>
<comment type="similarity">
    <text evidence="2 8">Belongs to the peptidase A24 family.</text>
</comment>
<protein>
    <recommendedName>
        <fullName evidence="9">Prepilin leader peptidase/N-methyltransferase</fullName>
        <ecNumber evidence="9">2.1.1.-</ecNumber>
        <ecNumber evidence="9">3.4.23.43</ecNumber>
    </recommendedName>
</protein>
<keyword evidence="9" id="KW-0378">Hydrolase</keyword>
<accession>A0AAF0ZBL4</accession>
<keyword evidence="6 10" id="KW-1133">Transmembrane helix</keyword>
<evidence type="ECO:0000313" key="13">
    <source>
        <dbReference type="EMBL" id="WPF84011.1"/>
    </source>
</evidence>
<dbReference type="GO" id="GO:0032259">
    <property type="term" value="P:methylation"/>
    <property type="evidence" value="ECO:0007669"/>
    <property type="project" value="UniProtKB-KW"/>
</dbReference>
<dbReference type="GO" id="GO:0006465">
    <property type="term" value="P:signal peptide processing"/>
    <property type="evidence" value="ECO:0007669"/>
    <property type="project" value="TreeGrafter"/>
</dbReference>
<keyword evidence="9" id="KW-0511">Multifunctional enzyme</keyword>
<evidence type="ECO:0000259" key="12">
    <source>
        <dbReference type="Pfam" id="PF06750"/>
    </source>
</evidence>
<feature type="domain" description="Prepilin peptidase A24 N-terminal" evidence="12">
    <location>
        <begin position="7"/>
        <end position="90"/>
    </location>
</feature>
<dbReference type="InterPro" id="IPR050882">
    <property type="entry name" value="Prepilin_peptidase/N-MTase"/>
</dbReference>
<comment type="subcellular location">
    <subcellularLocation>
        <location evidence="1">Cell inner membrane</location>
        <topology evidence="1">Multi-pass membrane protein</topology>
    </subcellularLocation>
    <subcellularLocation>
        <location evidence="9">Cell membrane</location>
        <topology evidence="9">Multi-pass membrane protein</topology>
    </subcellularLocation>
</comment>
<dbReference type="InterPro" id="IPR000045">
    <property type="entry name" value="Prepilin_IV_endopep_pep"/>
</dbReference>
<reference evidence="14" key="1">
    <citation type="submission" date="2023-11" db="EMBL/GenBank/DDBJ databases">
        <authorList>
            <person name="Helweg L.P."/>
            <person name="Kiel A."/>
            <person name="Hitz F."/>
            <person name="Ruckert-Reed C."/>
            <person name="Busche T."/>
            <person name="Kaltschmidt B."/>
            <person name="Kaltschmidt C."/>
        </authorList>
    </citation>
    <scope>NUCLEOTIDE SEQUENCE [LARGE SCALE GENOMIC DNA]</scope>
    <source>
        <strain evidence="14">4.1</strain>
    </source>
</reference>
<feature type="transmembrane region" description="Helical" evidence="10">
    <location>
        <begin position="122"/>
        <end position="140"/>
    </location>
</feature>
<sequence>MIALVAVLGLCVGSFLNVVAWRVPRGESVVRPPSACPGCGRQIRAVENVPVLSWLVLRARCRGCGERISAVYPAVELATGVLFVLVFLRFGLAWDLPAYLYGAAIAVALTVIDIRLHRLPDAIVLPSYVVVAVLLVTAAAGTGDWGALARAAAGGAILFVAYFLMVFAYPAGMGLGDVKLAGILGALLAWVGWGALAVGAFSAFVLGGAFALVLVVLRRAGRGSGIPFGPWMMLGAALGIGAGEQIFSAYLDLML</sequence>
<feature type="transmembrane region" description="Helical" evidence="10">
    <location>
        <begin position="229"/>
        <end position="251"/>
    </location>
</feature>
<dbReference type="InterPro" id="IPR014032">
    <property type="entry name" value="Peptidase_A24A_bac"/>
</dbReference>
<evidence type="ECO:0000256" key="7">
    <source>
        <dbReference type="ARBA" id="ARBA00023136"/>
    </source>
</evidence>
<dbReference type="PANTHER" id="PTHR30487:SF0">
    <property type="entry name" value="PREPILIN LEADER PEPTIDASE_N-METHYLTRANSFERASE-RELATED"/>
    <property type="match status" value="1"/>
</dbReference>
<dbReference type="GO" id="GO:0008168">
    <property type="term" value="F:methyltransferase activity"/>
    <property type="evidence" value="ECO:0007669"/>
    <property type="project" value="UniProtKB-KW"/>
</dbReference>
<comment type="catalytic activity">
    <reaction evidence="9">
        <text>Typically cleaves a -Gly-|-Phe- bond to release an N-terminal, basic peptide of 5-8 residues from type IV prepilin, and then N-methylates the new N-terminal amino group, the methyl donor being S-adenosyl-L-methionine.</text>
        <dbReference type="EC" id="3.4.23.43"/>
    </reaction>
</comment>
<keyword evidence="9" id="KW-0489">Methyltransferase</keyword>
<dbReference type="Gene3D" id="1.20.120.1220">
    <property type="match status" value="1"/>
</dbReference>